<evidence type="ECO:0000313" key="2">
    <source>
        <dbReference type="Proteomes" id="UP001497522"/>
    </source>
</evidence>
<evidence type="ECO:0000313" key="1">
    <source>
        <dbReference type="EMBL" id="CAK9861267.1"/>
    </source>
</evidence>
<sequence length="146" mass="16260">MASIANNVACVWIAHLHAHLDEDAKKAQLWSWLSAKCVSWWPLGSSGVGTTICPLGSSFIVDLFDLLLLFTKSRLARDGQPRMSKVIYSAKSRAEALHIDLSFAEPNVWITDAENYQRHNLHLVVDGQSQWCSLIPAAQPCDNCLR</sequence>
<reference evidence="1" key="1">
    <citation type="submission" date="2024-03" db="EMBL/GenBank/DDBJ databases">
        <authorList>
            <consortium name="ELIXIR-Norway"/>
            <consortium name="Elixir Norway"/>
        </authorList>
    </citation>
    <scope>NUCLEOTIDE SEQUENCE</scope>
</reference>
<gene>
    <name evidence="1" type="ORF">CSSPJE1EN2_LOCUS4262</name>
</gene>
<protein>
    <submittedName>
        <fullName evidence="1">Uncharacterized protein</fullName>
    </submittedName>
</protein>
<accession>A0ABP1AFD7</accession>
<proteinExistence type="predicted"/>
<name>A0ABP1AFD7_9BRYO</name>
<dbReference type="Proteomes" id="UP001497522">
    <property type="component" value="Chromosome 11"/>
</dbReference>
<organism evidence="1 2">
    <name type="scientific">Sphagnum jensenii</name>
    <dbReference type="NCBI Taxonomy" id="128206"/>
    <lineage>
        <taxon>Eukaryota</taxon>
        <taxon>Viridiplantae</taxon>
        <taxon>Streptophyta</taxon>
        <taxon>Embryophyta</taxon>
        <taxon>Bryophyta</taxon>
        <taxon>Sphagnophytina</taxon>
        <taxon>Sphagnopsida</taxon>
        <taxon>Sphagnales</taxon>
        <taxon>Sphagnaceae</taxon>
        <taxon>Sphagnum</taxon>
    </lineage>
</organism>
<dbReference type="EMBL" id="OZ023712">
    <property type="protein sequence ID" value="CAK9861267.1"/>
    <property type="molecule type" value="Genomic_DNA"/>
</dbReference>
<keyword evidence="2" id="KW-1185">Reference proteome</keyword>